<sequence length="75" mass="9051">MENIKIDCHVSSRSIFQEPFYDHKTFLIQFQKPLYKKEIRIVDQSFFIKTTLGRTHLRWRPRSSDGKFLCIYPIG</sequence>
<proteinExistence type="predicted"/>
<protein>
    <submittedName>
        <fullName evidence="1">Uncharacterized protein</fullName>
    </submittedName>
</protein>
<name>A0A0K2UUR9_LEPSM</name>
<evidence type="ECO:0000313" key="1">
    <source>
        <dbReference type="EMBL" id="CDW41974.1"/>
    </source>
</evidence>
<dbReference type="EMBL" id="HACA01024613">
    <property type="protein sequence ID" value="CDW41974.1"/>
    <property type="molecule type" value="Transcribed_RNA"/>
</dbReference>
<organism evidence="1">
    <name type="scientific">Lepeophtheirus salmonis</name>
    <name type="common">Salmon louse</name>
    <name type="synonym">Caligus salmonis</name>
    <dbReference type="NCBI Taxonomy" id="72036"/>
    <lineage>
        <taxon>Eukaryota</taxon>
        <taxon>Metazoa</taxon>
        <taxon>Ecdysozoa</taxon>
        <taxon>Arthropoda</taxon>
        <taxon>Crustacea</taxon>
        <taxon>Multicrustacea</taxon>
        <taxon>Hexanauplia</taxon>
        <taxon>Copepoda</taxon>
        <taxon>Siphonostomatoida</taxon>
        <taxon>Caligidae</taxon>
        <taxon>Lepeophtheirus</taxon>
    </lineage>
</organism>
<dbReference type="AlphaFoldDB" id="A0A0K2UUR9"/>
<accession>A0A0K2UUR9</accession>
<reference evidence="1" key="1">
    <citation type="submission" date="2014-05" db="EMBL/GenBank/DDBJ databases">
        <authorList>
            <person name="Chronopoulou M."/>
        </authorList>
    </citation>
    <scope>NUCLEOTIDE SEQUENCE</scope>
    <source>
        <tissue evidence="1">Whole organism</tissue>
    </source>
</reference>